<dbReference type="EMBL" id="CAJVQC010015397">
    <property type="protein sequence ID" value="CAG8666641.1"/>
    <property type="molecule type" value="Genomic_DNA"/>
</dbReference>
<accession>A0ACA9NRR5</accession>
<sequence>MNANMNGSYIPMPMPSPYTMSTPTNNNMNTNIRESNMYMPEPYTPNYGVPVSG</sequence>
<organism evidence="1 2">
    <name type="scientific">Racocetra persica</name>
    <dbReference type="NCBI Taxonomy" id="160502"/>
    <lineage>
        <taxon>Eukaryota</taxon>
        <taxon>Fungi</taxon>
        <taxon>Fungi incertae sedis</taxon>
        <taxon>Mucoromycota</taxon>
        <taxon>Glomeromycotina</taxon>
        <taxon>Glomeromycetes</taxon>
        <taxon>Diversisporales</taxon>
        <taxon>Gigasporaceae</taxon>
        <taxon>Racocetra</taxon>
    </lineage>
</organism>
<gene>
    <name evidence="1" type="ORF">RPERSI_LOCUS8499</name>
</gene>
<name>A0ACA9NRR5_9GLOM</name>
<reference evidence="1" key="1">
    <citation type="submission" date="2021-06" db="EMBL/GenBank/DDBJ databases">
        <authorList>
            <person name="Kallberg Y."/>
            <person name="Tangrot J."/>
            <person name="Rosling A."/>
        </authorList>
    </citation>
    <scope>NUCLEOTIDE SEQUENCE</scope>
    <source>
        <strain evidence="1">MA461A</strain>
    </source>
</reference>
<protein>
    <submittedName>
        <fullName evidence="1">13442_t:CDS:1</fullName>
    </submittedName>
</protein>
<dbReference type="Proteomes" id="UP000789920">
    <property type="component" value="Unassembled WGS sequence"/>
</dbReference>
<feature type="non-terminal residue" evidence="1">
    <location>
        <position position="53"/>
    </location>
</feature>
<evidence type="ECO:0000313" key="1">
    <source>
        <dbReference type="EMBL" id="CAG8666641.1"/>
    </source>
</evidence>
<proteinExistence type="predicted"/>
<keyword evidence="2" id="KW-1185">Reference proteome</keyword>
<evidence type="ECO:0000313" key="2">
    <source>
        <dbReference type="Proteomes" id="UP000789920"/>
    </source>
</evidence>
<comment type="caution">
    <text evidence="1">The sequence shown here is derived from an EMBL/GenBank/DDBJ whole genome shotgun (WGS) entry which is preliminary data.</text>
</comment>